<dbReference type="GO" id="GO:0003677">
    <property type="term" value="F:DNA binding"/>
    <property type="evidence" value="ECO:0007669"/>
    <property type="project" value="InterPro"/>
</dbReference>
<organism evidence="1">
    <name type="scientific">viral metagenome</name>
    <dbReference type="NCBI Taxonomy" id="1070528"/>
    <lineage>
        <taxon>unclassified sequences</taxon>
        <taxon>metagenomes</taxon>
        <taxon>organismal metagenomes</taxon>
    </lineage>
</organism>
<dbReference type="InterPro" id="IPR019057">
    <property type="entry name" value="Restrct_endonuc_II_Eco47II"/>
</dbReference>
<reference evidence="1" key="1">
    <citation type="journal article" date="2020" name="Nature">
        <title>Giant virus diversity and host interactions through global metagenomics.</title>
        <authorList>
            <person name="Schulz F."/>
            <person name="Roux S."/>
            <person name="Paez-Espino D."/>
            <person name="Jungbluth S."/>
            <person name="Walsh D.A."/>
            <person name="Denef V.J."/>
            <person name="McMahon K.D."/>
            <person name="Konstantinidis K.T."/>
            <person name="Eloe-Fadrosh E.A."/>
            <person name="Kyrpides N.C."/>
            <person name="Woyke T."/>
        </authorList>
    </citation>
    <scope>NUCLEOTIDE SEQUENCE</scope>
    <source>
        <strain evidence="1">GVMAG-S-1035118-87</strain>
    </source>
</reference>
<accession>A0A6C0AHA9</accession>
<dbReference type="AlphaFoldDB" id="A0A6C0AHA9"/>
<dbReference type="GO" id="GO:0009307">
    <property type="term" value="P:DNA restriction-modification system"/>
    <property type="evidence" value="ECO:0007669"/>
    <property type="project" value="InterPro"/>
</dbReference>
<dbReference type="Pfam" id="PF09553">
    <property type="entry name" value="RE_Eco47II"/>
    <property type="match status" value="1"/>
</dbReference>
<protein>
    <submittedName>
        <fullName evidence="1">Uncharacterized protein</fullName>
    </submittedName>
</protein>
<proteinExistence type="predicted"/>
<sequence>MGTSQSKVQGLYLPAQSGKPRKMNDRMIYNKRASELFGAGEVNFIITSNNITLAEQTTRVDMELSTQFQDSDVYAWHSGKKTNCSEAELFVKILDGLETIVLCANAVRMALVCKVLARLEKSNDFNKKVNIWIDEADASIQLWKQHDYLLLYTKIIMVYLVSATFEIIFKQYDRIFIIGYAHTHSECYRCLRDCDKVEVDVVGTTLAYVEYVLDQYELVKPGVRIFAPGDSVKESHLAIATTLYEKGFVVVLINGSRKEILIPDKKAIDLRPYISSEEELSTTIAKLYHDNHWEQFPFAITCHNCIGRGITFQSLPANTHQGFLFTHGIFSPMTCAESAYQLMARVFGNIGNPSYVPCEVYSTHSMFVKVGKQEKAALELAKIIYQRQVQEDPVNDAPAPAEPVYSKRTETTLNLEVYLDCTRATIKKIMNRPCKEDFTFDLLSTPKSNENRLIVLKDKHRKMKTGELWQTVLGSYPGWSDLKQGHESGLDVMNPSRKIAMELKNRTNTDNASSRKANLDKLAAFKKKNPEYTCIYATLNDSTEQKTRDGSVKKFIHDGVELEQYVGYEVLTLVLGEDRDKVLECVRDTLYELD</sequence>
<dbReference type="GO" id="GO:0009036">
    <property type="term" value="F:type II site-specific deoxyribonuclease activity"/>
    <property type="evidence" value="ECO:0007669"/>
    <property type="project" value="InterPro"/>
</dbReference>
<evidence type="ECO:0000313" key="1">
    <source>
        <dbReference type="EMBL" id="QHS79197.1"/>
    </source>
</evidence>
<name>A0A6C0AHA9_9ZZZZ</name>
<dbReference type="EMBL" id="MN740626">
    <property type="protein sequence ID" value="QHS79197.1"/>
    <property type="molecule type" value="Genomic_DNA"/>
</dbReference>